<gene>
    <name evidence="2" type="ORF">SDC9_161525</name>
</gene>
<proteinExistence type="predicted"/>
<accession>A0A645FLI3</accession>
<organism evidence="2">
    <name type="scientific">bioreactor metagenome</name>
    <dbReference type="NCBI Taxonomy" id="1076179"/>
    <lineage>
        <taxon>unclassified sequences</taxon>
        <taxon>metagenomes</taxon>
        <taxon>ecological metagenomes</taxon>
    </lineage>
</organism>
<dbReference type="AlphaFoldDB" id="A0A645FLI3"/>
<evidence type="ECO:0000313" key="2">
    <source>
        <dbReference type="EMBL" id="MPN14199.1"/>
    </source>
</evidence>
<reference evidence="2" key="1">
    <citation type="submission" date="2019-08" db="EMBL/GenBank/DDBJ databases">
        <authorList>
            <person name="Kucharzyk K."/>
            <person name="Murdoch R.W."/>
            <person name="Higgins S."/>
            <person name="Loffler F."/>
        </authorList>
    </citation>
    <scope>NUCLEOTIDE SEQUENCE</scope>
</reference>
<sequence>MIVKLAYDGEYAHTSVGTVLTAHLMRHVIDVDKVSEVDYLMGDDPYKRDWMSHRRERYGLIAFNPRFVAGIAGLVRHRLGILKKELFR</sequence>
<name>A0A645FLI3_9ZZZZ</name>
<dbReference type="Pfam" id="PF13480">
    <property type="entry name" value="Acetyltransf_6"/>
    <property type="match status" value="1"/>
</dbReference>
<protein>
    <recommendedName>
        <fullName evidence="1">BioF2-like acetyltransferase domain-containing protein</fullName>
    </recommendedName>
</protein>
<dbReference type="EMBL" id="VSSQ01060798">
    <property type="protein sequence ID" value="MPN14199.1"/>
    <property type="molecule type" value="Genomic_DNA"/>
</dbReference>
<comment type="caution">
    <text evidence="2">The sequence shown here is derived from an EMBL/GenBank/DDBJ whole genome shotgun (WGS) entry which is preliminary data.</text>
</comment>
<evidence type="ECO:0000259" key="1">
    <source>
        <dbReference type="Pfam" id="PF13480"/>
    </source>
</evidence>
<feature type="domain" description="BioF2-like acetyltransferase" evidence="1">
    <location>
        <begin position="3"/>
        <end position="48"/>
    </location>
</feature>
<dbReference type="InterPro" id="IPR038740">
    <property type="entry name" value="BioF2-like_GNAT_dom"/>
</dbReference>